<dbReference type="InterPro" id="IPR028098">
    <property type="entry name" value="Glyco_trans_4-like_N"/>
</dbReference>
<dbReference type="PANTHER" id="PTHR46401">
    <property type="entry name" value="GLYCOSYLTRANSFERASE WBBK-RELATED"/>
    <property type="match status" value="1"/>
</dbReference>
<accession>A0A5B8UFJ7</accession>
<dbReference type="OrthoDB" id="9807209at2"/>
<dbReference type="CDD" id="cd03801">
    <property type="entry name" value="GT4_PimA-like"/>
    <property type="match status" value="1"/>
</dbReference>
<keyword evidence="1 3" id="KW-0808">Transferase</keyword>
<dbReference type="Proteomes" id="UP000321204">
    <property type="component" value="Chromosome"/>
</dbReference>
<dbReference type="Pfam" id="PF13692">
    <property type="entry name" value="Glyco_trans_1_4"/>
    <property type="match status" value="1"/>
</dbReference>
<evidence type="ECO:0000313" key="3">
    <source>
        <dbReference type="EMBL" id="QEC55076.1"/>
    </source>
</evidence>
<evidence type="ECO:0000259" key="2">
    <source>
        <dbReference type="Pfam" id="PF13439"/>
    </source>
</evidence>
<proteinExistence type="predicted"/>
<dbReference type="SUPFAM" id="SSF53756">
    <property type="entry name" value="UDP-Glycosyltransferase/glycogen phosphorylase"/>
    <property type="match status" value="1"/>
</dbReference>
<dbReference type="RefSeq" id="WP_146783048.1">
    <property type="nucleotide sequence ID" value="NZ_CP042433.1"/>
</dbReference>
<sequence length="377" mass="42662">MAGMEANKTGNCKLLSVVWFKVLPPKFGGQKAVAFFNQHLAKCAPLICLCSKNNESIATNYRIENILPVGKIQVLNPFAWQKIYTAAKREGITHLLLEFPYYGLAGMLCKKLLGVKLVVNTHNIEYLRFKEQKKWWWGLLFHLERLILRAADAVFFKTEADLNAAQRKFDLTPKNLAVIPYGVDEMKGFNKAKARHIVQQKHGVEANERILLFAGTLDYVPNADAVVSVEKNLIPLLNQQSFPYKIIVCGRNRFKKFQYLNDLQNDRLLLAGEVDNIETYFEAADVFINPVLSGGGLQTKTLDALSYHLNVVCFRSKTVGISNAENKIFSVRDGDWNAFASKIIAASQRTTETPQAFFKKYNWRTIAADAYKKILAC</sequence>
<evidence type="ECO:0000313" key="4">
    <source>
        <dbReference type="Proteomes" id="UP000321204"/>
    </source>
</evidence>
<reference evidence="3 4" key="1">
    <citation type="journal article" date="2015" name="Int. J. Syst. Evol. Microbiol.">
        <title>Flavisolibacter ginsenosidimutans sp. nov., with ginsenoside-converting activity isolated from soil used for cultivating ginseng.</title>
        <authorList>
            <person name="Zhao Y."/>
            <person name="Liu Q."/>
            <person name="Kang M.S."/>
            <person name="Jin F."/>
            <person name="Yu H."/>
            <person name="Im W.T."/>
        </authorList>
    </citation>
    <scope>NUCLEOTIDE SEQUENCE [LARGE SCALE GENOMIC DNA]</scope>
    <source>
        <strain evidence="3 4">Gsoil 636</strain>
    </source>
</reference>
<name>A0A5B8UFJ7_9BACT</name>
<dbReference type="Gene3D" id="3.40.50.2000">
    <property type="entry name" value="Glycogen Phosphorylase B"/>
    <property type="match status" value="2"/>
</dbReference>
<dbReference type="KEGG" id="fgg:FSB75_03875"/>
<dbReference type="PANTHER" id="PTHR46401:SF2">
    <property type="entry name" value="GLYCOSYLTRANSFERASE WBBK-RELATED"/>
    <property type="match status" value="1"/>
</dbReference>
<organism evidence="3 4">
    <name type="scientific">Flavisolibacter ginsenosidimutans</name>
    <dbReference type="NCBI Taxonomy" id="661481"/>
    <lineage>
        <taxon>Bacteria</taxon>
        <taxon>Pseudomonadati</taxon>
        <taxon>Bacteroidota</taxon>
        <taxon>Chitinophagia</taxon>
        <taxon>Chitinophagales</taxon>
        <taxon>Chitinophagaceae</taxon>
        <taxon>Flavisolibacter</taxon>
    </lineage>
</organism>
<feature type="domain" description="Glycosyltransferase subfamily 4-like N-terminal" evidence="2">
    <location>
        <begin position="67"/>
        <end position="184"/>
    </location>
</feature>
<keyword evidence="4" id="KW-1185">Reference proteome</keyword>
<dbReference type="EMBL" id="CP042433">
    <property type="protein sequence ID" value="QEC55076.1"/>
    <property type="molecule type" value="Genomic_DNA"/>
</dbReference>
<evidence type="ECO:0000256" key="1">
    <source>
        <dbReference type="ARBA" id="ARBA00022679"/>
    </source>
</evidence>
<dbReference type="AlphaFoldDB" id="A0A5B8UFJ7"/>
<protein>
    <submittedName>
        <fullName evidence="3">Glycosyltransferase family 4 protein</fullName>
    </submittedName>
</protein>
<dbReference type="GO" id="GO:0016757">
    <property type="term" value="F:glycosyltransferase activity"/>
    <property type="evidence" value="ECO:0007669"/>
    <property type="project" value="UniProtKB-ARBA"/>
</dbReference>
<gene>
    <name evidence="3" type="ORF">FSB75_03875</name>
</gene>
<dbReference type="Pfam" id="PF13439">
    <property type="entry name" value="Glyco_transf_4"/>
    <property type="match status" value="1"/>
</dbReference>